<reference evidence="1 2" key="1">
    <citation type="journal article" date="2017" name="Int. J. Food Microbiol.">
        <title>Leuconostoc mesenteroides and Leuconostoc pseudomesenteroides bacteriophages: Genomics and cross-species host ranges.</title>
        <authorList>
            <person name="Pujato S.A."/>
            <person name="Guglielmotti D.M."/>
            <person name="Martinez-Garcia M."/>
            <person name="Quiberoni A."/>
            <person name="Mojica F.J.M."/>
        </authorList>
    </citation>
    <scope>NUCLEOTIDE SEQUENCE [LARGE SCALE GENOMIC DNA]</scope>
</reference>
<dbReference type="Gene3D" id="6.10.140.2190">
    <property type="match status" value="1"/>
</dbReference>
<dbReference type="KEGG" id="vg:65069374"/>
<dbReference type="SUPFAM" id="SSF69349">
    <property type="entry name" value="Phage fibre proteins"/>
    <property type="match status" value="1"/>
</dbReference>
<organism evidence="1 2">
    <name type="scientific">Leuconostoc phage Ln-7</name>
    <dbReference type="NCBI Taxonomy" id="1897736"/>
    <lineage>
        <taxon>Viruses</taxon>
        <taxon>Duplodnaviria</taxon>
        <taxon>Heunggongvirae</taxon>
        <taxon>Uroviricota</taxon>
        <taxon>Caudoviricetes</taxon>
        <taxon>Mccleskeyvirinae</taxon>
        <taxon>Unaquatrovirus</taxon>
        <taxon>Unaquatrovirus Ln7</taxon>
    </lineage>
</organism>
<accession>A0A219VHH6</accession>
<keyword evidence="2" id="KW-1185">Reference proteome</keyword>
<protein>
    <submittedName>
        <fullName evidence="1">Baseplate protein</fullName>
    </submittedName>
</protein>
<name>A0A219VHH6_9CAUD</name>
<dbReference type="EMBL" id="KX578042">
    <property type="protein sequence ID" value="AOT27910.1"/>
    <property type="molecule type" value="Genomic_DNA"/>
</dbReference>
<dbReference type="RefSeq" id="YP_010080413.1">
    <property type="nucleotide sequence ID" value="NC_054988.1"/>
</dbReference>
<dbReference type="Proteomes" id="UP000224026">
    <property type="component" value="Segment"/>
</dbReference>
<evidence type="ECO:0000313" key="1">
    <source>
        <dbReference type="EMBL" id="AOT27910.1"/>
    </source>
</evidence>
<sequence>MSYIKNTWKTDDIITADKLNNMEDGILGQYSKPATFTDFNTVASGMTTYQGFWHVGGTGIANGPNGTTTRSIVEVISANDTGTGLIRVTPFSSSTVYVTSVDNGTISGWVELSNTNNVLQLTGDQTVSGNKSFTGNVSISGSVMNYATIPSISITGYVSGSLYVSKQSGMVSITSNDLVVTKGAKFTLPAGYLPRNKLQAPVTGRNYSLVTAAGYLTVDANGLVTFNSIGFASGNATVIVNANYIAKV</sequence>
<evidence type="ECO:0000313" key="2">
    <source>
        <dbReference type="Proteomes" id="UP000224026"/>
    </source>
</evidence>
<dbReference type="GeneID" id="65069374"/>
<proteinExistence type="predicted"/>